<sequence>MAERIFSRSMALAAALLVSPVAGAEQRWPEGFLSRVEVLALIQTLNASLLASRSATMTLERWCADHKMALEPKIVATRVSGADKPPSDETRQRLRVDLSEPVKYRRVQLSCGAHVLSEADNWYVPGRLSQEMNRTLETTDTPFGKAVAPLQPFRRTIDMKMRWSPLPEGWELTPHRAQSGEGALPLPHDIFEHTAVLYGQDQKPFSEVHETYTSGILDFPPQAGATPKD</sequence>
<dbReference type="SUPFAM" id="SSF64288">
    <property type="entry name" value="Chorismate lyase-like"/>
    <property type="match status" value="1"/>
</dbReference>
<dbReference type="EMBL" id="AP027142">
    <property type="protein sequence ID" value="BDV32906.1"/>
    <property type="molecule type" value="Genomic_DNA"/>
</dbReference>
<organism evidence="2 3">
    <name type="scientific">Methylocystis iwaonis</name>
    <dbReference type="NCBI Taxonomy" id="2885079"/>
    <lineage>
        <taxon>Bacteria</taxon>
        <taxon>Pseudomonadati</taxon>
        <taxon>Pseudomonadota</taxon>
        <taxon>Alphaproteobacteria</taxon>
        <taxon>Hyphomicrobiales</taxon>
        <taxon>Methylocystaceae</taxon>
        <taxon>Methylocystis</taxon>
    </lineage>
</organism>
<dbReference type="Gene3D" id="3.40.1410.10">
    <property type="entry name" value="Chorismate lyase-like"/>
    <property type="match status" value="1"/>
</dbReference>
<dbReference type="Proteomes" id="UP001317629">
    <property type="component" value="Chromosome"/>
</dbReference>
<dbReference type="InterPro" id="IPR028978">
    <property type="entry name" value="Chorismate_lyase_/UTRA_dom_sf"/>
</dbReference>
<feature type="signal peptide" evidence="1">
    <location>
        <begin position="1"/>
        <end position="24"/>
    </location>
</feature>
<keyword evidence="3" id="KW-1185">Reference proteome</keyword>
<gene>
    <name evidence="2" type="ORF">SS37A_04350</name>
</gene>
<protein>
    <submittedName>
        <fullName evidence="2">Uncharacterized protein</fullName>
    </submittedName>
</protein>
<reference evidence="2 3" key="1">
    <citation type="journal article" date="2023" name="Int. J. Syst. Evol. Microbiol.">
        <title>Methylocystis iwaonis sp. nov., a type II methane-oxidizing bacterium from surface soil of a rice paddy field in Japan, and emended description of the genus Methylocystis (ex Whittenbury et al. 1970) Bowman et al. 1993.</title>
        <authorList>
            <person name="Kaise H."/>
            <person name="Sawadogo J.B."/>
            <person name="Alam M.S."/>
            <person name="Ueno C."/>
            <person name="Dianou D."/>
            <person name="Shinjo R."/>
            <person name="Asakawa S."/>
        </authorList>
    </citation>
    <scope>NUCLEOTIDE SEQUENCE [LARGE SCALE GENOMIC DNA]</scope>
    <source>
        <strain evidence="2 3">SS37A-Re</strain>
    </source>
</reference>
<evidence type="ECO:0000313" key="2">
    <source>
        <dbReference type="EMBL" id="BDV32906.1"/>
    </source>
</evidence>
<proteinExistence type="predicted"/>
<name>A0ABN6VAX6_9HYPH</name>
<evidence type="ECO:0000256" key="1">
    <source>
        <dbReference type="SAM" id="SignalP"/>
    </source>
</evidence>
<feature type="chain" id="PRO_5045550312" evidence="1">
    <location>
        <begin position="25"/>
        <end position="229"/>
    </location>
</feature>
<keyword evidence="1" id="KW-0732">Signal</keyword>
<evidence type="ECO:0000313" key="3">
    <source>
        <dbReference type="Proteomes" id="UP001317629"/>
    </source>
</evidence>
<accession>A0ABN6VAX6</accession>
<dbReference type="RefSeq" id="WP_281930154.1">
    <property type="nucleotide sequence ID" value="NZ_AP027142.1"/>
</dbReference>